<sequence length="260" mass="29803">MMKRFAAMPFQGNTCPMYEQIAAVLQREIADGCYSATGRLPSEAKLIDRFAVSRVTIRQALDLLVQDGLVERHRGRGSFLVRPRLRHKMNALRGFYDELVLAGVDPETEMLEFGPRILPRAWVKDLDWPGDRAIFLQRLYRVDDKPLALINAYLHPIAHVVERQQASTHTIYSIFTEILHQPIEYADISISLTQASHAHATLLELKPGTPLLSMYRTSGLADNRIAERTQFLIRPEEYEFVWQVSGMTASTMRLARIRQR</sequence>
<keyword evidence="1" id="KW-0805">Transcription regulation</keyword>
<dbReference type="InterPro" id="IPR011663">
    <property type="entry name" value="UTRA"/>
</dbReference>
<evidence type="ECO:0000259" key="4">
    <source>
        <dbReference type="PROSITE" id="PS50949"/>
    </source>
</evidence>
<keyword evidence="6" id="KW-1185">Reference proteome</keyword>
<dbReference type="PROSITE" id="PS50949">
    <property type="entry name" value="HTH_GNTR"/>
    <property type="match status" value="1"/>
</dbReference>
<dbReference type="Pfam" id="PF07702">
    <property type="entry name" value="UTRA"/>
    <property type="match status" value="1"/>
</dbReference>
<accession>A0A2U1UB81</accession>
<comment type="caution">
    <text evidence="5">The sequence shown here is derived from an EMBL/GenBank/DDBJ whole genome shotgun (WGS) entry which is preliminary data.</text>
</comment>
<dbReference type="CDD" id="cd07377">
    <property type="entry name" value="WHTH_GntR"/>
    <property type="match status" value="1"/>
</dbReference>
<feature type="domain" description="HTH gntR-type" evidence="4">
    <location>
        <begin position="15"/>
        <end position="83"/>
    </location>
</feature>
<dbReference type="GO" id="GO:0003700">
    <property type="term" value="F:DNA-binding transcription factor activity"/>
    <property type="evidence" value="ECO:0007669"/>
    <property type="project" value="InterPro"/>
</dbReference>
<dbReference type="GO" id="GO:0045892">
    <property type="term" value="P:negative regulation of DNA-templated transcription"/>
    <property type="evidence" value="ECO:0007669"/>
    <property type="project" value="TreeGrafter"/>
</dbReference>
<organism evidence="5 6">
    <name type="scientific">Brenneria corticis</name>
    <dbReference type="NCBI Taxonomy" id="2173106"/>
    <lineage>
        <taxon>Bacteria</taxon>
        <taxon>Pseudomonadati</taxon>
        <taxon>Pseudomonadota</taxon>
        <taxon>Gammaproteobacteria</taxon>
        <taxon>Enterobacterales</taxon>
        <taxon>Pectobacteriaceae</taxon>
        <taxon>Brenneria</taxon>
    </lineage>
</organism>
<dbReference type="InterPro" id="IPR000524">
    <property type="entry name" value="Tscrpt_reg_HTH_GntR"/>
</dbReference>
<evidence type="ECO:0000256" key="1">
    <source>
        <dbReference type="ARBA" id="ARBA00023015"/>
    </source>
</evidence>
<dbReference type="Proteomes" id="UP000296159">
    <property type="component" value="Unassembled WGS sequence"/>
</dbReference>
<protein>
    <submittedName>
        <fullName evidence="5">GntR family transcriptional regulator</fullName>
    </submittedName>
</protein>
<dbReference type="SUPFAM" id="SSF46785">
    <property type="entry name" value="Winged helix' DNA-binding domain"/>
    <property type="match status" value="1"/>
</dbReference>
<dbReference type="EMBL" id="QDKH01000003">
    <property type="protein sequence ID" value="PWC18824.1"/>
    <property type="molecule type" value="Genomic_DNA"/>
</dbReference>
<dbReference type="InterPro" id="IPR036388">
    <property type="entry name" value="WH-like_DNA-bd_sf"/>
</dbReference>
<dbReference type="SMART" id="SM00345">
    <property type="entry name" value="HTH_GNTR"/>
    <property type="match status" value="1"/>
</dbReference>
<dbReference type="SUPFAM" id="SSF64288">
    <property type="entry name" value="Chorismate lyase-like"/>
    <property type="match status" value="1"/>
</dbReference>
<evidence type="ECO:0000313" key="6">
    <source>
        <dbReference type="Proteomes" id="UP000296159"/>
    </source>
</evidence>
<dbReference type="InterPro" id="IPR028978">
    <property type="entry name" value="Chorismate_lyase_/UTRA_dom_sf"/>
</dbReference>
<dbReference type="Gene3D" id="3.40.1410.10">
    <property type="entry name" value="Chorismate lyase-like"/>
    <property type="match status" value="1"/>
</dbReference>
<keyword evidence="2" id="KW-0238">DNA-binding</keyword>
<evidence type="ECO:0000256" key="2">
    <source>
        <dbReference type="ARBA" id="ARBA00023125"/>
    </source>
</evidence>
<name>A0A2U1UB81_9GAMM</name>
<dbReference type="PANTHER" id="PTHR44846">
    <property type="entry name" value="MANNOSYL-D-GLYCERATE TRANSPORT/METABOLISM SYSTEM REPRESSOR MNGR-RELATED"/>
    <property type="match status" value="1"/>
</dbReference>
<keyword evidence="3" id="KW-0804">Transcription</keyword>
<dbReference type="InterPro" id="IPR036390">
    <property type="entry name" value="WH_DNA-bd_sf"/>
</dbReference>
<dbReference type="AlphaFoldDB" id="A0A2U1UB81"/>
<dbReference type="Pfam" id="PF00392">
    <property type="entry name" value="GntR"/>
    <property type="match status" value="1"/>
</dbReference>
<dbReference type="GO" id="GO:0003677">
    <property type="term" value="F:DNA binding"/>
    <property type="evidence" value="ECO:0007669"/>
    <property type="project" value="UniProtKB-KW"/>
</dbReference>
<dbReference type="SMART" id="SM00866">
    <property type="entry name" value="UTRA"/>
    <property type="match status" value="1"/>
</dbReference>
<dbReference type="PANTHER" id="PTHR44846:SF17">
    <property type="entry name" value="GNTR-FAMILY TRANSCRIPTIONAL REGULATOR"/>
    <property type="match status" value="1"/>
</dbReference>
<gene>
    <name evidence="5" type="ORF">DDT56_02385</name>
</gene>
<proteinExistence type="predicted"/>
<dbReference type="InterPro" id="IPR050679">
    <property type="entry name" value="Bact_HTH_transcr_reg"/>
</dbReference>
<evidence type="ECO:0000313" key="5">
    <source>
        <dbReference type="EMBL" id="PWC18824.1"/>
    </source>
</evidence>
<dbReference type="PRINTS" id="PR00035">
    <property type="entry name" value="HTHGNTR"/>
</dbReference>
<dbReference type="Gene3D" id="1.10.10.10">
    <property type="entry name" value="Winged helix-like DNA-binding domain superfamily/Winged helix DNA-binding domain"/>
    <property type="match status" value="1"/>
</dbReference>
<reference evidence="5 6" key="1">
    <citation type="submission" date="2018-04" db="EMBL/GenBank/DDBJ databases">
        <title>Brenneria corticis sp.nov.</title>
        <authorList>
            <person name="Li Y."/>
        </authorList>
    </citation>
    <scope>NUCLEOTIDE SEQUENCE [LARGE SCALE GENOMIC DNA]</scope>
    <source>
        <strain evidence="5 6">CFCC 11842</strain>
    </source>
</reference>
<evidence type="ECO:0000256" key="3">
    <source>
        <dbReference type="ARBA" id="ARBA00023163"/>
    </source>
</evidence>